<protein>
    <submittedName>
        <fullName evidence="1">Uncharacterized protein</fullName>
    </submittedName>
</protein>
<comment type="caution">
    <text evidence="1">The sequence shown here is derived from an EMBL/GenBank/DDBJ whole genome shotgun (WGS) entry which is preliminary data.</text>
</comment>
<organism evidence="1 2">
    <name type="scientific">Clostridium omnivorum</name>
    <dbReference type="NCBI Taxonomy" id="1604902"/>
    <lineage>
        <taxon>Bacteria</taxon>
        <taxon>Bacillati</taxon>
        <taxon>Bacillota</taxon>
        <taxon>Clostridia</taxon>
        <taxon>Eubacteriales</taxon>
        <taxon>Clostridiaceae</taxon>
        <taxon>Clostridium</taxon>
    </lineage>
</organism>
<evidence type="ECO:0000313" key="2">
    <source>
        <dbReference type="Proteomes" id="UP001208567"/>
    </source>
</evidence>
<gene>
    <name evidence="1" type="ORF">bsdE14_37800</name>
</gene>
<dbReference type="Proteomes" id="UP001208567">
    <property type="component" value="Unassembled WGS sequence"/>
</dbReference>
<evidence type="ECO:0000313" key="1">
    <source>
        <dbReference type="EMBL" id="GLC32370.1"/>
    </source>
</evidence>
<dbReference type="RefSeq" id="WP_264851672.1">
    <property type="nucleotide sequence ID" value="NZ_BRXR01000001.1"/>
</dbReference>
<name>A0ABQ5NAS3_9CLOT</name>
<sequence length="47" mass="5387">MIVATLIMIGVKINYQMSNAEIEKRARGLGMDYPTEFKVIEKKDVNK</sequence>
<dbReference type="EMBL" id="BRXR01000001">
    <property type="protein sequence ID" value="GLC32370.1"/>
    <property type="molecule type" value="Genomic_DNA"/>
</dbReference>
<keyword evidence="2" id="KW-1185">Reference proteome</keyword>
<proteinExistence type="predicted"/>
<reference evidence="1 2" key="1">
    <citation type="journal article" date="2024" name="Int. J. Syst. Evol. Microbiol.">
        <title>Clostridium omnivorum sp. nov., isolated from anoxic soil under the treatment of reductive soil disinfestation.</title>
        <authorList>
            <person name="Ueki A."/>
            <person name="Tonouchi A."/>
            <person name="Kaku N."/>
            <person name="Honma S."/>
            <person name="Ueki K."/>
        </authorList>
    </citation>
    <scope>NUCLEOTIDE SEQUENCE [LARGE SCALE GENOMIC DNA]</scope>
    <source>
        <strain evidence="1 2">E14</strain>
    </source>
</reference>
<accession>A0ABQ5NAS3</accession>